<dbReference type="Proteomes" id="UP000789803">
    <property type="component" value="Unassembled WGS sequence"/>
</dbReference>
<evidence type="ECO:0000256" key="7">
    <source>
        <dbReference type="HAMAP-Rule" id="MF_00083"/>
    </source>
</evidence>
<evidence type="ECO:0000256" key="4">
    <source>
        <dbReference type="ARBA" id="ARBA00022884"/>
    </source>
</evidence>
<feature type="binding site" evidence="7">
    <location>
        <position position="14"/>
    </location>
    <ligand>
        <name>tRNA</name>
        <dbReference type="ChEBI" id="CHEBI:17843"/>
    </ligand>
</feature>
<dbReference type="CDD" id="cd00462">
    <property type="entry name" value="PTH"/>
    <property type="match status" value="1"/>
</dbReference>
<name>A0ABM8Q5P7_9BACT</name>
<feature type="binding site" evidence="7">
    <location>
        <position position="62"/>
    </location>
    <ligand>
        <name>tRNA</name>
        <dbReference type="ChEBI" id="CHEBI:17843"/>
    </ligand>
</feature>
<evidence type="ECO:0000256" key="5">
    <source>
        <dbReference type="ARBA" id="ARBA00038063"/>
    </source>
</evidence>
<dbReference type="EMBL" id="CAJHOF010000006">
    <property type="protein sequence ID" value="CAD7288208.1"/>
    <property type="molecule type" value="Genomic_DNA"/>
</dbReference>
<feature type="binding site" evidence="7">
    <location>
        <position position="60"/>
    </location>
    <ligand>
        <name>tRNA</name>
        <dbReference type="ChEBI" id="CHEBI:17843"/>
    </ligand>
</feature>
<keyword evidence="2 7" id="KW-0820">tRNA-binding</keyword>
<keyword evidence="4 7" id="KW-0694">RNA-binding</keyword>
<comment type="subcellular location">
    <subcellularLocation>
        <location evidence="7">Cytoplasm</location>
    </subcellularLocation>
</comment>
<comment type="subunit">
    <text evidence="7">Monomer.</text>
</comment>
<dbReference type="HAMAP" id="MF_00083">
    <property type="entry name" value="Pept_tRNA_hydro_bact"/>
    <property type="match status" value="1"/>
</dbReference>
<comment type="caution">
    <text evidence="10">The sequence shown here is derived from an EMBL/GenBank/DDBJ whole genome shotgun (WGS) entry which is preliminary data.</text>
</comment>
<dbReference type="SUPFAM" id="SSF53178">
    <property type="entry name" value="Peptidyl-tRNA hydrolase-like"/>
    <property type="match status" value="1"/>
</dbReference>
<evidence type="ECO:0000256" key="6">
    <source>
        <dbReference type="ARBA" id="ARBA00050038"/>
    </source>
</evidence>
<dbReference type="Gene3D" id="3.40.50.1470">
    <property type="entry name" value="Peptidyl-tRNA hydrolase"/>
    <property type="match status" value="1"/>
</dbReference>
<evidence type="ECO:0000256" key="8">
    <source>
        <dbReference type="RuleBase" id="RU000673"/>
    </source>
</evidence>
<feature type="active site" description="Proton acceptor" evidence="7">
    <location>
        <position position="19"/>
    </location>
</feature>
<evidence type="ECO:0000256" key="2">
    <source>
        <dbReference type="ARBA" id="ARBA00022555"/>
    </source>
</evidence>
<dbReference type="PROSITE" id="PS01195">
    <property type="entry name" value="PEPT_TRNA_HYDROL_1"/>
    <property type="match status" value="1"/>
</dbReference>
<dbReference type="InterPro" id="IPR036416">
    <property type="entry name" value="Pept_tRNA_hydro_sf"/>
</dbReference>
<dbReference type="PANTHER" id="PTHR17224:SF1">
    <property type="entry name" value="PEPTIDYL-TRNA HYDROLASE"/>
    <property type="match status" value="1"/>
</dbReference>
<dbReference type="PANTHER" id="PTHR17224">
    <property type="entry name" value="PEPTIDYL-TRNA HYDROLASE"/>
    <property type="match status" value="1"/>
</dbReference>
<evidence type="ECO:0000256" key="9">
    <source>
        <dbReference type="RuleBase" id="RU004320"/>
    </source>
</evidence>
<dbReference type="EC" id="3.1.1.29" evidence="1 7"/>
<sequence length="182" mass="20162">MTLIVGLGNPTKQYENTRHNVGFMLIDLLKDDNFLDVSSAKFQGELFKYGKILLLKPTTFMNLSGNSVKAVNDFYKPKRIIVVHDDLDLGFGVVRFKKGGSSGGHNGIKSIDNLIGNDYERVRIGIGKKGNAANFVLGEFSDNEKTHLDEILSHCKNAIIELLESDITTISAKFSLKKSIQI</sequence>
<evidence type="ECO:0000256" key="3">
    <source>
        <dbReference type="ARBA" id="ARBA00022801"/>
    </source>
</evidence>
<feature type="site" description="Discriminates between blocked and unblocked aminoacyl-tRNA" evidence="7">
    <location>
        <position position="9"/>
    </location>
</feature>
<accession>A0ABM8Q5P7</accession>
<protein>
    <recommendedName>
        <fullName evidence="6 7">Peptidyl-tRNA hydrolase</fullName>
        <shortName evidence="7">Pth</shortName>
        <ecNumber evidence="1 7">3.1.1.29</ecNumber>
    </recommendedName>
</protein>
<keyword evidence="11" id="KW-1185">Reference proteome</keyword>
<reference evidence="10 11" key="1">
    <citation type="submission" date="2020-11" db="EMBL/GenBank/DDBJ databases">
        <authorList>
            <person name="Peeters C."/>
        </authorList>
    </citation>
    <scope>NUCLEOTIDE SEQUENCE [LARGE SCALE GENOMIC DNA]</scope>
    <source>
        <strain evidence="10 11">LMG 7974</strain>
    </source>
</reference>
<organism evidence="10 11">
    <name type="scientific">Campylobacter majalis</name>
    <dbReference type="NCBI Taxonomy" id="2790656"/>
    <lineage>
        <taxon>Bacteria</taxon>
        <taxon>Pseudomonadati</taxon>
        <taxon>Campylobacterota</taxon>
        <taxon>Epsilonproteobacteria</taxon>
        <taxon>Campylobacterales</taxon>
        <taxon>Campylobacteraceae</taxon>
        <taxon>Campylobacter</taxon>
    </lineage>
</organism>
<dbReference type="GO" id="GO:0004045">
    <property type="term" value="F:peptidyl-tRNA hydrolase activity"/>
    <property type="evidence" value="ECO:0007669"/>
    <property type="project" value="UniProtKB-EC"/>
</dbReference>
<dbReference type="Pfam" id="PF01195">
    <property type="entry name" value="Pept_tRNA_hydro"/>
    <property type="match status" value="1"/>
</dbReference>
<keyword evidence="3 7" id="KW-0378">Hydrolase</keyword>
<gene>
    <name evidence="7 10" type="primary">pth</name>
    <name evidence="10" type="ORF">LMG7974_00894</name>
</gene>
<dbReference type="InterPro" id="IPR018171">
    <property type="entry name" value="Pept_tRNA_hydro_CS"/>
</dbReference>
<feature type="site" description="Stabilizes the basic form of H active site to accept a proton" evidence="7">
    <location>
        <position position="85"/>
    </location>
</feature>
<comment type="function">
    <text evidence="7">Catalyzes the release of premature peptidyl moieties from peptidyl-tRNA molecules trapped in stalled 50S ribosomal subunits, and thus maintains levels of free tRNAs and 50S ribosomes.</text>
</comment>
<comment type="function">
    <text evidence="7">Hydrolyzes ribosome-free peptidyl-tRNAs (with 1 or more amino acids incorporated), which drop off the ribosome during protein synthesis, or as a result of ribosome stalling.</text>
</comment>
<dbReference type="InterPro" id="IPR001328">
    <property type="entry name" value="Pept_tRNA_hydro"/>
</dbReference>
<keyword evidence="7" id="KW-0963">Cytoplasm</keyword>
<dbReference type="PROSITE" id="PS01196">
    <property type="entry name" value="PEPT_TRNA_HYDROL_2"/>
    <property type="match status" value="1"/>
</dbReference>
<proteinExistence type="inferred from homology"/>
<comment type="similarity">
    <text evidence="5 7 9">Belongs to the PTH family.</text>
</comment>
<comment type="catalytic activity">
    <reaction evidence="7 8">
        <text>an N-acyl-L-alpha-aminoacyl-tRNA + H2O = an N-acyl-L-amino acid + a tRNA + H(+)</text>
        <dbReference type="Rhea" id="RHEA:54448"/>
        <dbReference type="Rhea" id="RHEA-COMP:10123"/>
        <dbReference type="Rhea" id="RHEA-COMP:13883"/>
        <dbReference type="ChEBI" id="CHEBI:15377"/>
        <dbReference type="ChEBI" id="CHEBI:15378"/>
        <dbReference type="ChEBI" id="CHEBI:59874"/>
        <dbReference type="ChEBI" id="CHEBI:78442"/>
        <dbReference type="ChEBI" id="CHEBI:138191"/>
        <dbReference type="EC" id="3.1.1.29"/>
    </reaction>
</comment>
<feature type="binding site" evidence="7">
    <location>
        <position position="106"/>
    </location>
    <ligand>
        <name>tRNA</name>
        <dbReference type="ChEBI" id="CHEBI:17843"/>
    </ligand>
</feature>
<evidence type="ECO:0000313" key="10">
    <source>
        <dbReference type="EMBL" id="CAD7288208.1"/>
    </source>
</evidence>
<dbReference type="RefSeq" id="WP_229932695.1">
    <property type="nucleotide sequence ID" value="NZ_CAJHOF010000006.1"/>
</dbReference>
<evidence type="ECO:0000256" key="1">
    <source>
        <dbReference type="ARBA" id="ARBA00013260"/>
    </source>
</evidence>
<dbReference type="NCBIfam" id="TIGR00447">
    <property type="entry name" value="pth"/>
    <property type="match status" value="1"/>
</dbReference>
<evidence type="ECO:0000313" key="11">
    <source>
        <dbReference type="Proteomes" id="UP000789803"/>
    </source>
</evidence>